<evidence type="ECO:0000259" key="2">
    <source>
        <dbReference type="Pfam" id="PF16201"/>
    </source>
</evidence>
<dbReference type="Pfam" id="PF11707">
    <property type="entry name" value="Npa1"/>
    <property type="match status" value="1"/>
</dbReference>
<gene>
    <name evidence="3" type="ORF">ERUC_LOCUS8012</name>
</gene>
<name>A0ABC8JFN7_ERUVS</name>
<evidence type="ECO:0008006" key="5">
    <source>
        <dbReference type="Google" id="ProtNLM"/>
    </source>
</evidence>
<feature type="domain" description="URB1 N-terminal" evidence="1">
    <location>
        <begin position="80"/>
        <end position="367"/>
    </location>
</feature>
<dbReference type="Pfam" id="PF16201">
    <property type="entry name" value="NopRA1"/>
    <property type="match status" value="1"/>
</dbReference>
<dbReference type="InterPro" id="IPR021714">
    <property type="entry name" value="URB1_N"/>
</dbReference>
<protein>
    <recommendedName>
        <fullName evidence="5">Nucleolar pre-ribosomal-associated protein 1</fullName>
    </recommendedName>
</protein>
<dbReference type="EMBL" id="CAKOAT010086265">
    <property type="protein sequence ID" value="CAH8317756.1"/>
    <property type="molecule type" value="Genomic_DNA"/>
</dbReference>
<accession>A0ABC8JFN7</accession>
<sequence length="2503" mass="281202">MEEEKGMVVNGVNSNLEVGQVPVMAFGPSHEAKLRELLHKLCSEEIKLCSDAAKEFVKLLKGESGGDLLRLYFQKSPEFAELLEAWKIRHGKKGLQYIFSLIQTVLSHPEGKGRLTDIGIALDRFCLLLSEDKLDEICKELNSKESKQQNAALGLLTSMVRRGPRLASGIAGKFDFKGFARLAEYKIIKTRRACVVFAVSFLEVGQPRLLSDVLQQKEMYSKVLRGLGKDDDDTVEYVLSTLKNKILVEESMVLPSLRSVLFGIATLEQLASISAREDGGTVNELAHDVLVKVCTDPCNGLMPDERRKLTGNLERLLMLMKKLRATEIVYHRDLLLAIVRGRPSLASAFFEEFPYNVENFASPSWASSISLASDLVSSVRNSFSFEFLNPDQRSTPPSGGSENQTIMKEVQTIMKCICPRPFNRLLITRGMLCPKFFVKHGTLRFLSETLLLWDSFVTASLSCSEQIQASLEWDVMGEVRSFFPDTQVLLTELKSQSDASGIQKPSLKRKAVSESGVVGREKRIKRSEKDVLDEVAGDIVIGGVGLTEDPVDAHMEDGKEYLRNVSEIWASERCSKPVDSVEQAEMYLRTKIMEVLKTYVRTVPNVLEGSFDVFMKFLPNQRSSWLPAEMQRAVLSFLNEYISWTPRSRSQSAPTRMPPLMYMQLDVFVNLFLFSPDEEVKDLAYNLAMVAMSSTGAFDKNPSEIGAWFRSLKGFGNTKGPLKVQEAVQSTSAVVISFLYDAVRTVGKNMFKYWDITRSSLSHLKGVSSIGLSPLIVCVLQKCVKLLTVSKSLTFPEKSEISLYVDSRPLSCLVESVLSEVVDGSKDSLCEWWPLRALLLFSQSLSNKKPLHSRRTTGRLADASFADTLDEIKGLVKRSSPDEIAGIVQSFSSALICARPESILENFDSVMAISWTLYGTSFSILQAIAFLEENFLGDLSKLSPDLLVRGTVYRETGFDDHSSITEEIKSKMDVCVTESPAFPTFLEQLPFPELLTAIKNMDISWLPRVSELLLLKVSHPKSDSLESIKLILFHLYQIRSSYKVQPAPVLCQLSEICLRILKHLFSQISELEPSSDQVAQIVLCHPVVLALLESPLDCGTLPLVQNVEIFSETSLATGRIVLSEIDQHILDVLASTCEQFLFDERRIVKQGELNEDKSIVAFKTLVETLLLEFRGKLELCVGTQSYVPLLQPSQIIHALLRFISPFKLLNLARSMLINVEELGSPNLSKIVCLGLDIAGGSFELLSLYSQQPAAKRRIYDLLWELEKTNYDNNLLEEVYSLACKFSTSFGLVSADTCLLKVGGGIFRAKHNQHSSAHLLTMIISQIVGRTPEDLTIHCVNQTSMIRAKILFYLVESSPLHLSVFGNFFYSKLSKQQGDSALTDDQFLMLLPAVLSYLSPVFAKPEKPCSRCLDITSFYSSILINGFLQWPSFSSGCIFEEKYEEIRLSATAEDIDTMFKASLLGKAVRMFQDHLAWTESPTKTEDLLNVFQSMFPHTGKEMLDDEKKEVDVQSVDIMFNVAIREVAKIELSRICLFPADSNFKRQAGSSSEMGSKKESLFTLLLDYLVGKWHCVVKRSDGSFKGNSDRKQDRCGFLCKSLENFILRNILKLLEHMCEELVHLDSVSFLERLMKSVLLYRFEDLRTLKTLRQIFSLLSRGKYSYAPYIQLLISHSQFTPTISSLSSSHTGELFRPISSILKHLIIPSPSSVGVGSCCVQAPDYVRQLEIIKILRVLLSKCGKDSGIILKELHFLLLCSYGASLSEIDIELYKLIRDIELIDDKNTLDVSETGYLWGKAALKVREGLRLSQDASDGGEDDLVEDLRQRLFKENLCIDPKTCALTVLYFPYRRSAEVSDNSYLSDDSMSEKCSPIVEDIERYDPAFILRFSIQSLSVGYIEPLELVSLGLLAVAFVSMSSADLGMRKLAYDTLKMFLDVLESGTRNKQVKWIRFLLLCLKNVVEEPWQRIPTVSAVFAAEASLILLNSSHEHFVPIKKLLKSSRSLNLRGIPLFHEFLWSSAFNFRSQRLWELRLVCVGLKSDDDAKLYIRNSILEDMMTFSATPLADDETKGLILQVVRKSAKFHEMARHLVQNCGLFSWCSSFISSFTTKPTKDEDFRLVFVLEVITDVLASRSVTEWLQGEETRGAYGECDKKSIVEADPKNLTAFPLEGLMEISSRLCRLVGGGLVSIQENSTLVALILQILSATLKISQKVRKMYQPHFTVTIDGILRLFEAVANCDSPEVDGIAERGLDTILMSTPPFELICMDVDKLRRFLLWGTSTALKSDLKKRSKPNESHQDTKTLTEETQEETMVAKFLRWLCASVILGKLYTKANASDPSVLSKTKPETLLTLLEYFKTRNPEGSETESEHIIGEVIVHLQQLLSTNYNLLPSVVCALSSMLLRNGLEIAGSESNGDYKLIKSLCSRINGPPEASPDWRWSYCQAWKDVSSEPATDLQKIDERHACQHLLLIFSDMLRVKPGESPQVLLHKSFDMSSVFDWERV</sequence>
<dbReference type="InterPro" id="IPR032436">
    <property type="entry name" value="URB1_C"/>
</dbReference>
<evidence type="ECO:0000259" key="1">
    <source>
        <dbReference type="Pfam" id="PF11707"/>
    </source>
</evidence>
<keyword evidence="4" id="KW-1185">Reference proteome</keyword>
<feature type="domain" description="URB1 C-terminal" evidence="2">
    <location>
        <begin position="1908"/>
        <end position="2098"/>
    </location>
</feature>
<dbReference type="InterPro" id="IPR039844">
    <property type="entry name" value="URB1"/>
</dbReference>
<evidence type="ECO:0000313" key="4">
    <source>
        <dbReference type="Proteomes" id="UP001642260"/>
    </source>
</evidence>
<organism evidence="3 4">
    <name type="scientific">Eruca vesicaria subsp. sativa</name>
    <name type="common">Garden rocket</name>
    <name type="synonym">Eruca sativa</name>
    <dbReference type="NCBI Taxonomy" id="29727"/>
    <lineage>
        <taxon>Eukaryota</taxon>
        <taxon>Viridiplantae</taxon>
        <taxon>Streptophyta</taxon>
        <taxon>Embryophyta</taxon>
        <taxon>Tracheophyta</taxon>
        <taxon>Spermatophyta</taxon>
        <taxon>Magnoliopsida</taxon>
        <taxon>eudicotyledons</taxon>
        <taxon>Gunneridae</taxon>
        <taxon>Pentapetalae</taxon>
        <taxon>rosids</taxon>
        <taxon>malvids</taxon>
        <taxon>Brassicales</taxon>
        <taxon>Brassicaceae</taxon>
        <taxon>Brassiceae</taxon>
        <taxon>Eruca</taxon>
    </lineage>
</organism>
<dbReference type="PANTHER" id="PTHR13500">
    <property type="entry name" value="NUCLEOLAR PRERIBOSOMAL-ASSOCIATED PROTEIN 1"/>
    <property type="match status" value="1"/>
</dbReference>
<evidence type="ECO:0000313" key="3">
    <source>
        <dbReference type="EMBL" id="CAH8317756.1"/>
    </source>
</evidence>
<comment type="caution">
    <text evidence="3">The sequence shown here is derived from an EMBL/GenBank/DDBJ whole genome shotgun (WGS) entry which is preliminary data.</text>
</comment>
<proteinExistence type="predicted"/>
<dbReference type="PANTHER" id="PTHR13500:SF0">
    <property type="entry name" value="NUCLEOLAR PRE-RIBOSOMAL-ASSOCIATED PROTEIN 1"/>
    <property type="match status" value="1"/>
</dbReference>
<dbReference type="Proteomes" id="UP001642260">
    <property type="component" value="Unassembled WGS sequence"/>
</dbReference>
<reference evidence="3 4" key="1">
    <citation type="submission" date="2022-03" db="EMBL/GenBank/DDBJ databases">
        <authorList>
            <person name="Macdonald S."/>
            <person name="Ahmed S."/>
            <person name="Newling K."/>
        </authorList>
    </citation>
    <scope>NUCLEOTIDE SEQUENCE [LARGE SCALE GENOMIC DNA]</scope>
</reference>